<sequence>MQNSDQQILEQYVNVLSGLNDMQMADVGVCISNLETYIFYRPSRTLDLRVKPGDAVKPGSALYRAIHEKRRIVVQMDASLYGVPYVGIGSPIYNEAKQVIGAITISEATARYELLKEASVQIGSNIATIASTSEEISAQTEEIAAASRTLTATLETSQTRVKETDQVLGFIKSIAGQTNLLGLNAAIEAARVGDQGRGFGVVAEEIRKLSGTTAESIKSIESIIKSVQEDNASTRTQMLQIASMISQIASAITQVAESTQELNDMSRKLNGLAEELITVAG</sequence>
<dbReference type="STRING" id="1794912.AXX12_16860"/>
<evidence type="ECO:0000313" key="6">
    <source>
        <dbReference type="Proteomes" id="UP000076268"/>
    </source>
</evidence>
<dbReference type="OrthoDB" id="9807021at2"/>
<evidence type="ECO:0000256" key="2">
    <source>
        <dbReference type="PROSITE-ProRule" id="PRU00284"/>
    </source>
</evidence>
<evidence type="ECO:0000256" key="3">
    <source>
        <dbReference type="SAM" id="Coils"/>
    </source>
</evidence>
<dbReference type="PANTHER" id="PTHR32089:SF112">
    <property type="entry name" value="LYSOZYME-LIKE PROTEIN-RELATED"/>
    <property type="match status" value="1"/>
</dbReference>
<dbReference type="AlphaFoldDB" id="A0A154BV78"/>
<feature type="coiled-coil region" evidence="3">
    <location>
        <begin position="248"/>
        <end position="275"/>
    </location>
</feature>
<reference evidence="5 6" key="1">
    <citation type="submission" date="2016-02" db="EMBL/GenBank/DDBJ databases">
        <title>Anaerosporomusa subterraneum gen. nov., sp. nov., a spore-forming obligate anaerobe isolated from saprolite.</title>
        <authorList>
            <person name="Choi J.K."/>
            <person name="Shah M."/>
            <person name="Yee N."/>
        </authorList>
    </citation>
    <scope>NUCLEOTIDE SEQUENCE [LARGE SCALE GENOMIC DNA]</scope>
    <source>
        <strain evidence="5 6">RU4</strain>
    </source>
</reference>
<dbReference type="PANTHER" id="PTHR32089">
    <property type="entry name" value="METHYL-ACCEPTING CHEMOTAXIS PROTEIN MCPB"/>
    <property type="match status" value="1"/>
</dbReference>
<protein>
    <submittedName>
        <fullName evidence="5">Chemotaxis protein</fullName>
    </submittedName>
</protein>
<feature type="domain" description="Methyl-accepting transducer" evidence="4">
    <location>
        <begin position="102"/>
        <end position="281"/>
    </location>
</feature>
<gene>
    <name evidence="5" type="ORF">AXX12_16860</name>
</gene>
<name>A0A154BV78_ANASB</name>
<evidence type="ECO:0000256" key="1">
    <source>
        <dbReference type="ARBA" id="ARBA00023224"/>
    </source>
</evidence>
<keyword evidence="6" id="KW-1185">Reference proteome</keyword>
<dbReference type="GO" id="GO:0007165">
    <property type="term" value="P:signal transduction"/>
    <property type="evidence" value="ECO:0007669"/>
    <property type="project" value="UniProtKB-KW"/>
</dbReference>
<evidence type="ECO:0000313" key="5">
    <source>
        <dbReference type="EMBL" id="KYZ77934.1"/>
    </source>
</evidence>
<dbReference type="Proteomes" id="UP000076268">
    <property type="component" value="Unassembled WGS sequence"/>
</dbReference>
<comment type="caution">
    <text evidence="5">The sequence shown here is derived from an EMBL/GenBank/DDBJ whole genome shotgun (WGS) entry which is preliminary data.</text>
</comment>
<keyword evidence="1 2" id="KW-0807">Transducer</keyword>
<dbReference type="SMART" id="SM00283">
    <property type="entry name" value="MA"/>
    <property type="match status" value="1"/>
</dbReference>
<proteinExistence type="predicted"/>
<dbReference type="InterPro" id="IPR004089">
    <property type="entry name" value="MCPsignal_dom"/>
</dbReference>
<dbReference type="Gene3D" id="1.10.287.950">
    <property type="entry name" value="Methyl-accepting chemotaxis protein"/>
    <property type="match status" value="1"/>
</dbReference>
<keyword evidence="3" id="KW-0175">Coiled coil</keyword>
<organism evidence="5 6">
    <name type="scientific">Anaerosporomusa subterranea</name>
    <dbReference type="NCBI Taxonomy" id="1794912"/>
    <lineage>
        <taxon>Bacteria</taxon>
        <taxon>Bacillati</taxon>
        <taxon>Bacillota</taxon>
        <taxon>Negativicutes</taxon>
        <taxon>Acetonemataceae</taxon>
        <taxon>Anaerosporomusa</taxon>
    </lineage>
</organism>
<dbReference type="RefSeq" id="WP_066237441.1">
    <property type="nucleotide sequence ID" value="NZ_LSGP01000005.1"/>
</dbReference>
<dbReference type="SUPFAM" id="SSF58104">
    <property type="entry name" value="Methyl-accepting chemotaxis protein (MCP) signaling domain"/>
    <property type="match status" value="1"/>
</dbReference>
<dbReference type="EMBL" id="LSGP01000005">
    <property type="protein sequence ID" value="KYZ77934.1"/>
    <property type="molecule type" value="Genomic_DNA"/>
</dbReference>
<accession>A0A154BV78</accession>
<dbReference type="PROSITE" id="PS50111">
    <property type="entry name" value="CHEMOTAXIS_TRANSDUC_2"/>
    <property type="match status" value="1"/>
</dbReference>
<dbReference type="Pfam" id="PF00015">
    <property type="entry name" value="MCPsignal"/>
    <property type="match status" value="1"/>
</dbReference>
<dbReference type="GO" id="GO:0016020">
    <property type="term" value="C:membrane"/>
    <property type="evidence" value="ECO:0007669"/>
    <property type="project" value="InterPro"/>
</dbReference>
<evidence type="ECO:0000259" key="4">
    <source>
        <dbReference type="PROSITE" id="PS50111"/>
    </source>
</evidence>